<dbReference type="STRING" id="1054147.F4Q8G9"/>
<keyword evidence="3" id="KW-1185">Reference proteome</keyword>
<evidence type="ECO:0000259" key="1">
    <source>
        <dbReference type="Pfam" id="PF13621"/>
    </source>
</evidence>
<dbReference type="Pfam" id="PF13621">
    <property type="entry name" value="Cupin_8"/>
    <property type="match status" value="1"/>
</dbReference>
<dbReference type="SUPFAM" id="SSF51197">
    <property type="entry name" value="Clavaminate synthase-like"/>
    <property type="match status" value="1"/>
</dbReference>
<gene>
    <name evidence="2" type="primary">jcdA</name>
    <name evidence="2" type="ORF">DFA_09741</name>
</gene>
<accession>F4Q8G9</accession>
<dbReference type="EMBL" id="GL883025">
    <property type="protein sequence ID" value="EGG16069.1"/>
    <property type="molecule type" value="Genomic_DNA"/>
</dbReference>
<name>F4Q8G9_CACFS</name>
<protein>
    <submittedName>
        <fullName evidence="2">Transcription factor jumonji</fullName>
    </submittedName>
</protein>
<dbReference type="PANTHER" id="PTHR12461">
    <property type="entry name" value="HYPOXIA-INDUCIBLE FACTOR 1 ALPHA INHIBITOR-RELATED"/>
    <property type="match status" value="1"/>
</dbReference>
<dbReference type="OrthoDB" id="47172at2759"/>
<organism evidence="2 3">
    <name type="scientific">Cavenderia fasciculata</name>
    <name type="common">Slime mold</name>
    <name type="synonym">Dictyostelium fasciculatum</name>
    <dbReference type="NCBI Taxonomy" id="261658"/>
    <lineage>
        <taxon>Eukaryota</taxon>
        <taxon>Amoebozoa</taxon>
        <taxon>Evosea</taxon>
        <taxon>Eumycetozoa</taxon>
        <taxon>Dictyostelia</taxon>
        <taxon>Acytosteliales</taxon>
        <taxon>Cavenderiaceae</taxon>
        <taxon>Cavenderia</taxon>
    </lineage>
</organism>
<dbReference type="AlphaFoldDB" id="F4Q8G9"/>
<evidence type="ECO:0000313" key="2">
    <source>
        <dbReference type="EMBL" id="EGG16069.1"/>
    </source>
</evidence>
<dbReference type="Proteomes" id="UP000007797">
    <property type="component" value="Unassembled WGS sequence"/>
</dbReference>
<dbReference type="KEGG" id="dfa:DFA_09741"/>
<proteinExistence type="predicted"/>
<dbReference type="PANTHER" id="PTHR12461:SF103">
    <property type="entry name" value="JMJC DOMAIN-CONTAINING PROTEIN A-RELATED"/>
    <property type="match status" value="1"/>
</dbReference>
<reference evidence="3" key="1">
    <citation type="journal article" date="2011" name="Genome Res.">
        <title>Phylogeny-wide analysis of social amoeba genomes highlights ancient origins for complex intercellular communication.</title>
        <authorList>
            <person name="Heidel A.J."/>
            <person name="Lawal H.M."/>
            <person name="Felder M."/>
            <person name="Schilde C."/>
            <person name="Helps N.R."/>
            <person name="Tunggal B."/>
            <person name="Rivero F."/>
            <person name="John U."/>
            <person name="Schleicher M."/>
            <person name="Eichinger L."/>
            <person name="Platzer M."/>
            <person name="Noegel A.A."/>
            <person name="Schaap P."/>
            <person name="Gloeckner G."/>
        </authorList>
    </citation>
    <scope>NUCLEOTIDE SEQUENCE [LARGE SCALE GENOMIC DNA]</scope>
    <source>
        <strain evidence="3">SH3</strain>
    </source>
</reference>
<dbReference type="OMA" id="NTDIHNM"/>
<feature type="domain" description="Cupin-like" evidence="1">
    <location>
        <begin position="21"/>
        <end position="182"/>
    </location>
</feature>
<dbReference type="Gene3D" id="2.60.120.650">
    <property type="entry name" value="Cupin"/>
    <property type="match status" value="1"/>
</dbReference>
<dbReference type="RefSeq" id="XP_004352394.1">
    <property type="nucleotide sequence ID" value="XM_004352342.1"/>
</dbReference>
<dbReference type="InterPro" id="IPR041667">
    <property type="entry name" value="Cupin_8"/>
</dbReference>
<evidence type="ECO:0000313" key="3">
    <source>
        <dbReference type="Proteomes" id="UP000007797"/>
    </source>
</evidence>
<dbReference type="GeneID" id="14867835"/>
<sequence>MAIQITNIDRDDCTSITKERFYEYLKDNKPVIFSNLAKDWTAINKWTNEFLVGLVGDKLVDVDMCTFGSMSDIHKLPFSKYIDNAVNNNWGDKTSTTEKPYLRNFSLLDEFPQLSDDVKSQTFFNTDIHNMIVRGAFIGSKDSVTKMHCDTGDNLVCVIRGAKKIVMVDPTQSKKLVTAHQDMDISIDEQDNIGQPIQQHPAFQQLETVYDSNLNQVLKNRSSSLLSINQSI</sequence>